<reference evidence="3" key="1">
    <citation type="submission" date="2011-10" db="EMBL/GenBank/DDBJ databases">
        <authorList>
            <person name="Genoscope - CEA"/>
        </authorList>
    </citation>
    <scope>NUCLEOTIDE SEQUENCE</scope>
</reference>
<sequence length="311" mass="35128">MQNYNYFFNGAQRQLQRSPSSSSQACQTRRESFSQSPPVSISSEEPESTIFKTDYFGFEDVDRLKSNSTNSSPTSPLSKKVDYDEKAGLNVGDHVSASPSIDLNDVTRETNKYIRRLSQAGPTNTAGKSKTRVTSFTYGSKNYDDYSRNEIDLDKKYSRNSVLPTYGNRIEGSSRRCSKSLANISQSSTYKFPVSQYVKDESAYSDSDEDNAAETLDLEEFFNSFSDVYDTVSSGNNTTNKRTILSAPHLKKTDKFPKSSQELLARYESKNKKKHSRKRSDESTSSSRSSRSSRSRRVSLKSLPFLHYFTS</sequence>
<feature type="compositionally biased region" description="Low complexity" evidence="1">
    <location>
        <begin position="12"/>
        <end position="43"/>
    </location>
</feature>
<dbReference type="Proteomes" id="UP000005222">
    <property type="component" value="Chromosome G"/>
</dbReference>
<organism evidence="3 4">
    <name type="scientific">Pichia sorbitophila (strain ATCC MYA-4447 / BCRC 22081 / CBS 7064 / NBRC 10061 / NRRL Y-12695)</name>
    <name type="common">Hybrid yeast</name>
    <dbReference type="NCBI Taxonomy" id="559304"/>
    <lineage>
        <taxon>Eukaryota</taxon>
        <taxon>Fungi</taxon>
        <taxon>Dikarya</taxon>
        <taxon>Ascomycota</taxon>
        <taxon>Saccharomycotina</taxon>
        <taxon>Pichiomycetes</taxon>
        <taxon>Debaryomycetaceae</taxon>
        <taxon>Millerozyma</taxon>
    </lineage>
</organism>
<keyword evidence="4" id="KW-1185">Reference proteome</keyword>
<feature type="region of interest" description="Disordered" evidence="1">
    <location>
        <begin position="9"/>
        <end position="48"/>
    </location>
</feature>
<dbReference type="InParanoid" id="G8YIC5"/>
<evidence type="ECO:0000313" key="3">
    <source>
        <dbReference type="EMBL" id="CCE81177.1"/>
    </source>
</evidence>
<evidence type="ECO:0000313" key="4">
    <source>
        <dbReference type="Proteomes" id="UP000005222"/>
    </source>
</evidence>
<evidence type="ECO:0000256" key="1">
    <source>
        <dbReference type="SAM" id="MobiDB-lite"/>
    </source>
</evidence>
<reference evidence="4" key="2">
    <citation type="journal article" date="2012" name="G3 (Bethesda)">
        <title>Pichia sorbitophila, an interspecies yeast hybrid reveals early steps of genome resolution following polyploidization.</title>
        <authorList>
            <person name="Leh Louis V."/>
            <person name="Despons L."/>
            <person name="Friedrich A."/>
            <person name="Martin T."/>
            <person name="Durrens P."/>
            <person name="Casaregola S."/>
            <person name="Neuveglise C."/>
            <person name="Fairhead C."/>
            <person name="Marck C."/>
            <person name="Cruz J.A."/>
            <person name="Straub M.L."/>
            <person name="Kugler V."/>
            <person name="Sacerdot C."/>
            <person name="Uzunov Z."/>
            <person name="Thierry A."/>
            <person name="Weiss S."/>
            <person name="Bleykasten C."/>
            <person name="De Montigny J."/>
            <person name="Jacques N."/>
            <person name="Jung P."/>
            <person name="Lemaire M."/>
            <person name="Mallet S."/>
            <person name="Morel G."/>
            <person name="Richard G.F."/>
            <person name="Sarkar A."/>
            <person name="Savel G."/>
            <person name="Schacherer J."/>
            <person name="Seret M.L."/>
            <person name="Talla E."/>
            <person name="Samson G."/>
            <person name="Jubin C."/>
            <person name="Poulain J."/>
            <person name="Vacherie B."/>
            <person name="Barbe V."/>
            <person name="Pelletier E."/>
            <person name="Sherman D.J."/>
            <person name="Westhof E."/>
            <person name="Weissenbach J."/>
            <person name="Baret P.V."/>
            <person name="Wincker P."/>
            <person name="Gaillardin C."/>
            <person name="Dujon B."/>
            <person name="Souciet J.L."/>
        </authorList>
    </citation>
    <scope>NUCLEOTIDE SEQUENCE [LARGE SCALE GENOMIC DNA]</scope>
    <source>
        <strain evidence="4">ATCC MYA-4447 / BCRC 22081 / CBS 7064 / NBRC 10061 / NRRL Y-12695</strain>
    </source>
</reference>
<dbReference type="AlphaFoldDB" id="G8YIC5"/>
<dbReference type="EMBL" id="FO082052">
    <property type="protein sequence ID" value="CCE81177.1"/>
    <property type="molecule type" value="Genomic_DNA"/>
</dbReference>
<protein>
    <submittedName>
        <fullName evidence="3">Piso0_003528 protein</fullName>
    </submittedName>
</protein>
<feature type="compositionally biased region" description="Low complexity" evidence="1">
    <location>
        <begin position="66"/>
        <end position="78"/>
    </location>
</feature>
<dbReference type="EMBL" id="FO082053">
    <property type="protein sequence ID" value="CCE80412.1"/>
    <property type="molecule type" value="Genomic_DNA"/>
</dbReference>
<name>G8YIC5_PICSO</name>
<feature type="region of interest" description="Disordered" evidence="1">
    <location>
        <begin position="63"/>
        <end position="82"/>
    </location>
</feature>
<dbReference type="Proteomes" id="UP000005222">
    <property type="component" value="Chromosome H"/>
</dbReference>
<gene>
    <name evidence="3" type="primary">Piso0_003528</name>
    <name evidence="2" type="ORF">GNLVRS01_PISO0G14306g</name>
    <name evidence="3" type="ORF">GNLVRS01_PISO0H14307g</name>
</gene>
<feature type="region of interest" description="Disordered" evidence="1">
    <location>
        <begin position="236"/>
        <end position="298"/>
    </location>
</feature>
<accession>G8YIC5</accession>
<dbReference type="HOGENOM" id="CLU_894619_0_0_1"/>
<proteinExistence type="predicted"/>
<evidence type="ECO:0000313" key="2">
    <source>
        <dbReference type="EMBL" id="CCE80412.1"/>
    </source>
</evidence>